<dbReference type="VEuPathDB" id="TrichDB:TVAG_126040"/>
<reference evidence="1" key="1">
    <citation type="submission" date="2006-10" db="EMBL/GenBank/DDBJ databases">
        <authorList>
            <person name="Amadeo P."/>
            <person name="Zhao Q."/>
            <person name="Wortman J."/>
            <person name="Fraser-Liggett C."/>
            <person name="Carlton J."/>
        </authorList>
    </citation>
    <scope>NUCLEOTIDE SEQUENCE</scope>
    <source>
        <strain evidence="1">G3</strain>
    </source>
</reference>
<protein>
    <submittedName>
        <fullName evidence="1">Uncharacterized protein</fullName>
    </submittedName>
</protein>
<dbReference type="RefSeq" id="XP_001321666.1">
    <property type="nucleotide sequence ID" value="XM_001321631.1"/>
</dbReference>
<accession>A2ECZ2</accession>
<sequence>MCEKLRLVFPQWQGGETNNIASYVTELEPKVAAQGYVIGSELLQWLAPVSSVPMEKVPVSLDDSPEAVATENGIFAYKIFSILKSQRKLSHLVVIAL</sequence>
<dbReference type="EMBL" id="DS113357">
    <property type="protein sequence ID" value="EAY09443.1"/>
    <property type="molecule type" value="Genomic_DNA"/>
</dbReference>
<name>A2ECZ2_TRIV3</name>
<dbReference type="Proteomes" id="UP000001542">
    <property type="component" value="Unassembled WGS sequence"/>
</dbReference>
<gene>
    <name evidence="1" type="ORF">TVAG_126040</name>
</gene>
<dbReference type="AlphaFoldDB" id="A2ECZ2"/>
<keyword evidence="2" id="KW-1185">Reference proteome</keyword>
<dbReference type="InParanoid" id="A2ECZ2"/>
<dbReference type="SMR" id="A2ECZ2"/>
<evidence type="ECO:0000313" key="2">
    <source>
        <dbReference type="Proteomes" id="UP000001542"/>
    </source>
</evidence>
<dbReference type="OrthoDB" id="9992747at2759"/>
<reference evidence="1" key="2">
    <citation type="journal article" date="2007" name="Science">
        <title>Draft genome sequence of the sexually transmitted pathogen Trichomonas vaginalis.</title>
        <authorList>
            <person name="Carlton J.M."/>
            <person name="Hirt R.P."/>
            <person name="Silva J.C."/>
            <person name="Delcher A.L."/>
            <person name="Schatz M."/>
            <person name="Zhao Q."/>
            <person name="Wortman J.R."/>
            <person name="Bidwell S.L."/>
            <person name="Alsmark U.C.M."/>
            <person name="Besteiro S."/>
            <person name="Sicheritz-Ponten T."/>
            <person name="Noel C.J."/>
            <person name="Dacks J.B."/>
            <person name="Foster P.G."/>
            <person name="Simillion C."/>
            <person name="Van de Peer Y."/>
            <person name="Miranda-Saavedra D."/>
            <person name="Barton G.J."/>
            <person name="Westrop G.D."/>
            <person name="Mueller S."/>
            <person name="Dessi D."/>
            <person name="Fiori P.L."/>
            <person name="Ren Q."/>
            <person name="Paulsen I."/>
            <person name="Zhang H."/>
            <person name="Bastida-Corcuera F.D."/>
            <person name="Simoes-Barbosa A."/>
            <person name="Brown M.T."/>
            <person name="Hayes R.D."/>
            <person name="Mukherjee M."/>
            <person name="Okumura C.Y."/>
            <person name="Schneider R."/>
            <person name="Smith A.J."/>
            <person name="Vanacova S."/>
            <person name="Villalvazo M."/>
            <person name="Haas B.J."/>
            <person name="Pertea M."/>
            <person name="Feldblyum T.V."/>
            <person name="Utterback T.R."/>
            <person name="Shu C.L."/>
            <person name="Osoegawa K."/>
            <person name="de Jong P.J."/>
            <person name="Hrdy I."/>
            <person name="Horvathova L."/>
            <person name="Zubacova Z."/>
            <person name="Dolezal P."/>
            <person name="Malik S.B."/>
            <person name="Logsdon J.M. Jr."/>
            <person name="Henze K."/>
            <person name="Gupta A."/>
            <person name="Wang C.C."/>
            <person name="Dunne R.L."/>
            <person name="Upcroft J.A."/>
            <person name="Upcroft P."/>
            <person name="White O."/>
            <person name="Salzberg S.L."/>
            <person name="Tang P."/>
            <person name="Chiu C.-H."/>
            <person name="Lee Y.-S."/>
            <person name="Embley T.M."/>
            <person name="Coombs G.H."/>
            <person name="Mottram J.C."/>
            <person name="Tachezy J."/>
            <person name="Fraser-Liggett C.M."/>
            <person name="Johnson P.J."/>
        </authorList>
    </citation>
    <scope>NUCLEOTIDE SEQUENCE [LARGE SCALE GENOMIC DNA]</scope>
    <source>
        <strain evidence="1">G3</strain>
    </source>
</reference>
<dbReference type="KEGG" id="tva:4767363"/>
<dbReference type="VEuPathDB" id="TrichDB:TVAGG3_0860820"/>
<proteinExistence type="predicted"/>
<organism evidence="1 2">
    <name type="scientific">Trichomonas vaginalis (strain ATCC PRA-98 / G3)</name>
    <dbReference type="NCBI Taxonomy" id="412133"/>
    <lineage>
        <taxon>Eukaryota</taxon>
        <taxon>Metamonada</taxon>
        <taxon>Parabasalia</taxon>
        <taxon>Trichomonadida</taxon>
        <taxon>Trichomonadidae</taxon>
        <taxon>Trichomonas</taxon>
    </lineage>
</organism>
<evidence type="ECO:0000313" key="1">
    <source>
        <dbReference type="EMBL" id="EAY09443.1"/>
    </source>
</evidence>